<keyword evidence="1" id="KW-0067">ATP-binding</keyword>
<evidence type="ECO:0000259" key="3">
    <source>
        <dbReference type="PROSITE" id="PS50975"/>
    </source>
</evidence>
<dbReference type="SUPFAM" id="SSF51735">
    <property type="entry name" value="NAD(P)-binding Rossmann-fold domains"/>
    <property type="match status" value="1"/>
</dbReference>
<comment type="caution">
    <text evidence="4">The sequence shown here is derived from an EMBL/GenBank/DDBJ whole genome shotgun (WGS) entry which is preliminary data.</text>
</comment>
<dbReference type="InterPro" id="IPR013815">
    <property type="entry name" value="ATP_grasp_subdomain_1"/>
</dbReference>
<dbReference type="Proteomes" id="UP000559182">
    <property type="component" value="Unassembled WGS sequence"/>
</dbReference>
<protein>
    <submittedName>
        <fullName evidence="4">Carbamoyl-phosphate synthase large subunit</fullName>
        <ecNumber evidence="4">6.3.5.5</ecNumber>
    </submittedName>
</protein>
<dbReference type="Gene3D" id="3.30.1490.20">
    <property type="entry name" value="ATP-grasp fold, A domain"/>
    <property type="match status" value="1"/>
</dbReference>
<dbReference type="AlphaFoldDB" id="A0A839N3B5"/>
<dbReference type="PROSITE" id="PS50975">
    <property type="entry name" value="ATP_GRASP"/>
    <property type="match status" value="1"/>
</dbReference>
<organism evidence="4 5">
    <name type="scientific">Flexivirga oryzae</name>
    <dbReference type="NCBI Taxonomy" id="1794944"/>
    <lineage>
        <taxon>Bacteria</taxon>
        <taxon>Bacillati</taxon>
        <taxon>Actinomycetota</taxon>
        <taxon>Actinomycetes</taxon>
        <taxon>Micrococcales</taxon>
        <taxon>Dermacoccaceae</taxon>
        <taxon>Flexivirga</taxon>
    </lineage>
</organism>
<dbReference type="EC" id="6.3.5.5" evidence="4"/>
<evidence type="ECO:0000256" key="2">
    <source>
        <dbReference type="SAM" id="MobiDB-lite"/>
    </source>
</evidence>
<keyword evidence="5" id="KW-1185">Reference proteome</keyword>
<keyword evidence="4" id="KW-0436">Ligase</keyword>
<dbReference type="GO" id="GO:0046872">
    <property type="term" value="F:metal ion binding"/>
    <property type="evidence" value="ECO:0007669"/>
    <property type="project" value="InterPro"/>
</dbReference>
<evidence type="ECO:0000256" key="1">
    <source>
        <dbReference type="PROSITE-ProRule" id="PRU00409"/>
    </source>
</evidence>
<dbReference type="EMBL" id="JACHVQ010000001">
    <property type="protein sequence ID" value="MBB2890136.1"/>
    <property type="molecule type" value="Genomic_DNA"/>
</dbReference>
<feature type="region of interest" description="Disordered" evidence="2">
    <location>
        <begin position="297"/>
        <end position="321"/>
    </location>
</feature>
<gene>
    <name evidence="4" type="ORF">FHU39_000120</name>
</gene>
<name>A0A839N3B5_9MICO</name>
<dbReference type="InterPro" id="IPR036291">
    <property type="entry name" value="NAD(P)-bd_dom_sf"/>
</dbReference>
<accession>A0A839N3B5</accession>
<dbReference type="GO" id="GO:0004088">
    <property type="term" value="F:carbamoyl-phosphate synthase (glutamine-hydrolyzing) activity"/>
    <property type="evidence" value="ECO:0007669"/>
    <property type="project" value="UniProtKB-EC"/>
</dbReference>
<evidence type="ECO:0000313" key="4">
    <source>
        <dbReference type="EMBL" id="MBB2890136.1"/>
    </source>
</evidence>
<reference evidence="4 5" key="1">
    <citation type="submission" date="2020-08" db="EMBL/GenBank/DDBJ databases">
        <title>Sequencing the genomes of 1000 actinobacteria strains.</title>
        <authorList>
            <person name="Klenk H.-P."/>
        </authorList>
    </citation>
    <scope>NUCLEOTIDE SEQUENCE [LARGE SCALE GENOMIC DNA]</scope>
    <source>
        <strain evidence="4 5">DSM 105369</strain>
    </source>
</reference>
<keyword evidence="1" id="KW-0547">Nucleotide-binding</keyword>
<dbReference type="InterPro" id="IPR011761">
    <property type="entry name" value="ATP-grasp"/>
</dbReference>
<dbReference type="Gene3D" id="3.30.470.20">
    <property type="entry name" value="ATP-grasp fold, B domain"/>
    <property type="match status" value="1"/>
</dbReference>
<dbReference type="RefSeq" id="WP_183318015.1">
    <property type="nucleotide sequence ID" value="NZ_JACHVQ010000001.1"/>
</dbReference>
<evidence type="ECO:0000313" key="5">
    <source>
        <dbReference type="Proteomes" id="UP000559182"/>
    </source>
</evidence>
<dbReference type="SUPFAM" id="SSF56059">
    <property type="entry name" value="Glutathione synthetase ATP-binding domain-like"/>
    <property type="match status" value="1"/>
</dbReference>
<feature type="domain" description="ATP-grasp" evidence="3">
    <location>
        <begin position="119"/>
        <end position="304"/>
    </location>
</feature>
<sequence length="321" mass="33828">MRDAGAGQRVALLGGGGSPVGRELAEQLIARGIRVHSADARALRVRSVANHVVPDATDPGFLPAIARLVRRHLIDIVIPLNTVALQQVSAGRSLLGTDVDVVVPGAGPAAIMHDRLLVSAKLWSHGVTIPNFAVPSDLPDVDAALRLMAGEFVLRARFVTDRRTATLVRTSGDLDWSTLDDNSLVQQFVAGAAYAVIVHRPPNGGRRLTVVLEKTIRADGEVVTSRVAGDRRVEEVERVAQATVRALGLTGPAEVMLRSSSDGTPIVLDVTAGFGPHSPLVPELVDVVLESHAQHGNLTERLTDGGGGTGGSSLRHARGQR</sequence>
<dbReference type="Gene3D" id="3.40.50.20">
    <property type="match status" value="1"/>
</dbReference>
<dbReference type="GO" id="GO:0005524">
    <property type="term" value="F:ATP binding"/>
    <property type="evidence" value="ECO:0007669"/>
    <property type="project" value="UniProtKB-UniRule"/>
</dbReference>
<proteinExistence type="predicted"/>